<keyword evidence="1" id="KW-0812">Transmembrane</keyword>
<protein>
    <submittedName>
        <fullName evidence="2">Uncharacterized protein</fullName>
    </submittedName>
</protein>
<feature type="non-terminal residue" evidence="2">
    <location>
        <position position="1"/>
    </location>
</feature>
<dbReference type="HOGENOM" id="CLU_2504573_0_0_1"/>
<reference evidence="2 3" key="1">
    <citation type="journal article" date="2013" name="Genome Biol.">
        <title>The genome sequence of the most widely cultivated cacao type and its use to identify candidate genes regulating pod color.</title>
        <authorList>
            <person name="Motamayor J.C."/>
            <person name="Mockaitis K."/>
            <person name="Schmutz J."/>
            <person name="Haiminen N."/>
            <person name="Iii D.L."/>
            <person name="Cornejo O."/>
            <person name="Findley S.D."/>
            <person name="Zheng P."/>
            <person name="Utro F."/>
            <person name="Royaert S."/>
            <person name="Saski C."/>
            <person name="Jenkins J."/>
            <person name="Podicheti R."/>
            <person name="Zhao M."/>
            <person name="Scheffler B.E."/>
            <person name="Stack J.C."/>
            <person name="Feltus F.A."/>
            <person name="Mustiga G.M."/>
            <person name="Amores F."/>
            <person name="Phillips W."/>
            <person name="Marelli J.P."/>
            <person name="May G.D."/>
            <person name="Shapiro H."/>
            <person name="Ma J."/>
            <person name="Bustamante C.D."/>
            <person name="Schnell R.J."/>
            <person name="Main D."/>
            <person name="Gilbert D."/>
            <person name="Parida L."/>
            <person name="Kuhn D.N."/>
        </authorList>
    </citation>
    <scope>NUCLEOTIDE SEQUENCE [LARGE SCALE GENOMIC DNA]</scope>
    <source>
        <strain evidence="3">cv. Matina 1-6</strain>
    </source>
</reference>
<keyword evidence="1" id="KW-1133">Transmembrane helix</keyword>
<evidence type="ECO:0000256" key="1">
    <source>
        <dbReference type="SAM" id="Phobius"/>
    </source>
</evidence>
<evidence type="ECO:0000313" key="3">
    <source>
        <dbReference type="Proteomes" id="UP000026915"/>
    </source>
</evidence>
<feature type="transmembrane region" description="Helical" evidence="1">
    <location>
        <begin position="6"/>
        <end position="26"/>
    </location>
</feature>
<dbReference type="Proteomes" id="UP000026915">
    <property type="component" value="Chromosome 2"/>
</dbReference>
<accession>A0A061E613</accession>
<evidence type="ECO:0000313" key="2">
    <source>
        <dbReference type="EMBL" id="EOY00465.1"/>
    </source>
</evidence>
<organism evidence="2 3">
    <name type="scientific">Theobroma cacao</name>
    <name type="common">Cacao</name>
    <name type="synonym">Cocoa</name>
    <dbReference type="NCBI Taxonomy" id="3641"/>
    <lineage>
        <taxon>Eukaryota</taxon>
        <taxon>Viridiplantae</taxon>
        <taxon>Streptophyta</taxon>
        <taxon>Embryophyta</taxon>
        <taxon>Tracheophyta</taxon>
        <taxon>Spermatophyta</taxon>
        <taxon>Magnoliopsida</taxon>
        <taxon>eudicotyledons</taxon>
        <taxon>Gunneridae</taxon>
        <taxon>Pentapetalae</taxon>
        <taxon>rosids</taxon>
        <taxon>malvids</taxon>
        <taxon>Malvales</taxon>
        <taxon>Malvaceae</taxon>
        <taxon>Byttnerioideae</taxon>
        <taxon>Theobroma</taxon>
    </lineage>
</organism>
<dbReference type="Gramene" id="EOY00465">
    <property type="protein sequence ID" value="EOY00465"/>
    <property type="gene ID" value="TCM_010342"/>
</dbReference>
<dbReference type="InParanoid" id="A0A061E613"/>
<name>A0A061E613_THECC</name>
<dbReference type="AlphaFoldDB" id="A0A061E613"/>
<gene>
    <name evidence="2" type="ORF">TCM_010342</name>
</gene>
<dbReference type="EMBL" id="CM001880">
    <property type="protein sequence ID" value="EOY00465.1"/>
    <property type="molecule type" value="Genomic_DNA"/>
</dbReference>
<sequence length="86" mass="9842">FSLLPSAFFFFFCIYLLLLFFVLWVCRPYFFASLSLQRCCVVAGIRSAFHCGLLGILKKWKIVHYPRSGNGIADVGKIEDLLMLLS</sequence>
<proteinExistence type="predicted"/>
<keyword evidence="1" id="KW-0472">Membrane</keyword>
<keyword evidence="3" id="KW-1185">Reference proteome</keyword>